<dbReference type="PROSITE" id="PS51352">
    <property type="entry name" value="THIOREDOXIN_2"/>
    <property type="match status" value="1"/>
</dbReference>
<protein>
    <submittedName>
        <fullName evidence="5">Redoxin domain-containing protein</fullName>
    </submittedName>
</protein>
<dbReference type="SUPFAM" id="SSF52833">
    <property type="entry name" value="Thioredoxin-like"/>
    <property type="match status" value="1"/>
</dbReference>
<evidence type="ECO:0000256" key="3">
    <source>
        <dbReference type="ARBA" id="ARBA00023284"/>
    </source>
</evidence>
<keyword evidence="6" id="KW-1185">Reference proteome</keyword>
<evidence type="ECO:0000256" key="2">
    <source>
        <dbReference type="ARBA" id="ARBA00022862"/>
    </source>
</evidence>
<dbReference type="EMBL" id="CP107020">
    <property type="protein sequence ID" value="UYG16213.1"/>
    <property type="molecule type" value="Genomic_DNA"/>
</dbReference>
<name>A0ABY6G0K9_9MICO</name>
<reference evidence="5" key="1">
    <citation type="submission" date="2022-10" db="EMBL/GenBank/DDBJ databases">
        <title>Whole-Genome Sequencing of Brachybacterium huguangmaarense BRM-3, Isolated from Betula schmidtii.</title>
        <authorList>
            <person name="Haam D."/>
        </authorList>
    </citation>
    <scope>NUCLEOTIDE SEQUENCE</scope>
    <source>
        <strain evidence="5">BRM-3</strain>
    </source>
</reference>
<dbReference type="InterPro" id="IPR050455">
    <property type="entry name" value="Tpx_Peroxidase_subfamily"/>
</dbReference>
<dbReference type="PANTHER" id="PTHR43110:SF1">
    <property type="entry name" value="THIOL PEROXIDASE"/>
    <property type="match status" value="1"/>
</dbReference>
<dbReference type="PANTHER" id="PTHR43110">
    <property type="entry name" value="THIOL PEROXIDASE"/>
    <property type="match status" value="1"/>
</dbReference>
<organism evidence="5 6">
    <name type="scientific">Brachybacterium huguangmaarense</name>
    <dbReference type="NCBI Taxonomy" id="1652028"/>
    <lineage>
        <taxon>Bacteria</taxon>
        <taxon>Bacillati</taxon>
        <taxon>Actinomycetota</taxon>
        <taxon>Actinomycetes</taxon>
        <taxon>Micrococcales</taxon>
        <taxon>Dermabacteraceae</taxon>
        <taxon>Brachybacterium</taxon>
    </lineage>
</organism>
<dbReference type="Pfam" id="PF00578">
    <property type="entry name" value="AhpC-TSA"/>
    <property type="match status" value="1"/>
</dbReference>
<dbReference type="RefSeq" id="WP_263593426.1">
    <property type="nucleotide sequence ID" value="NZ_CP107020.1"/>
</dbReference>
<feature type="domain" description="Thioredoxin" evidence="4">
    <location>
        <begin position="1"/>
        <end position="143"/>
    </location>
</feature>
<evidence type="ECO:0000313" key="6">
    <source>
        <dbReference type="Proteomes" id="UP001164305"/>
    </source>
</evidence>
<keyword evidence="1" id="KW-0560">Oxidoreductase</keyword>
<dbReference type="InterPro" id="IPR013766">
    <property type="entry name" value="Thioredoxin_domain"/>
</dbReference>
<sequence length="143" mass="15023">MTVLVSHEGADVDLADLAGVPHAMVLFPGAFTPTCTRELSALDALWQELGEQGVAVPVLAVACDAPPVLAAWREAEGVGVPLLSDFWPHGALSRELDAFDESTGRARRTSVVIGADGQVAWRDDAPPGAARDMARLAAVLRDL</sequence>
<gene>
    <name evidence="5" type="ORF">BRM3_11380</name>
</gene>
<proteinExistence type="predicted"/>
<dbReference type="InterPro" id="IPR036249">
    <property type="entry name" value="Thioredoxin-like_sf"/>
</dbReference>
<evidence type="ECO:0000256" key="1">
    <source>
        <dbReference type="ARBA" id="ARBA00022559"/>
    </source>
</evidence>
<dbReference type="Gene3D" id="3.40.30.10">
    <property type="entry name" value="Glutaredoxin"/>
    <property type="match status" value="1"/>
</dbReference>
<keyword evidence="2" id="KW-0049">Antioxidant</keyword>
<keyword evidence="3" id="KW-0676">Redox-active center</keyword>
<keyword evidence="1" id="KW-0575">Peroxidase</keyword>
<dbReference type="Proteomes" id="UP001164305">
    <property type="component" value="Chromosome"/>
</dbReference>
<evidence type="ECO:0000259" key="4">
    <source>
        <dbReference type="PROSITE" id="PS51352"/>
    </source>
</evidence>
<accession>A0ABY6G0K9</accession>
<evidence type="ECO:0000313" key="5">
    <source>
        <dbReference type="EMBL" id="UYG16213.1"/>
    </source>
</evidence>
<dbReference type="InterPro" id="IPR000866">
    <property type="entry name" value="AhpC/TSA"/>
</dbReference>